<dbReference type="PRINTS" id="PR00080">
    <property type="entry name" value="SDRFAMILY"/>
</dbReference>
<comment type="similarity">
    <text evidence="1">Belongs to the short-chain dehydrogenases/reductases (SDR) family.</text>
</comment>
<dbReference type="SUPFAM" id="SSF51735">
    <property type="entry name" value="NAD(P)-binding Rossmann-fold domains"/>
    <property type="match status" value="1"/>
</dbReference>
<evidence type="ECO:0008006" key="4">
    <source>
        <dbReference type="Google" id="ProtNLM"/>
    </source>
</evidence>
<dbReference type="GO" id="GO:0005737">
    <property type="term" value="C:cytoplasm"/>
    <property type="evidence" value="ECO:0007669"/>
    <property type="project" value="TreeGrafter"/>
</dbReference>
<name>A0AAY4BXR7_9TELE</name>
<dbReference type="PRINTS" id="PR00081">
    <property type="entry name" value="GDHRDH"/>
</dbReference>
<reference evidence="2" key="3">
    <citation type="submission" date="2025-09" db="UniProtKB">
        <authorList>
            <consortium name="Ensembl"/>
        </authorList>
    </citation>
    <scope>IDENTIFICATION</scope>
</reference>
<reference evidence="2" key="2">
    <citation type="submission" date="2025-08" db="UniProtKB">
        <authorList>
            <consortium name="Ensembl"/>
        </authorList>
    </citation>
    <scope>IDENTIFICATION</scope>
</reference>
<reference evidence="2 3" key="1">
    <citation type="submission" date="2020-06" db="EMBL/GenBank/DDBJ databases">
        <authorList>
            <consortium name="Wellcome Sanger Institute Data Sharing"/>
        </authorList>
    </citation>
    <scope>NUCLEOTIDE SEQUENCE [LARGE SCALE GENOMIC DNA]</scope>
</reference>
<gene>
    <name evidence="2" type="primary">LOC114793740</name>
</gene>
<proteinExistence type="inferred from homology"/>
<evidence type="ECO:0000256" key="1">
    <source>
        <dbReference type="RuleBase" id="RU000363"/>
    </source>
</evidence>
<evidence type="ECO:0000313" key="2">
    <source>
        <dbReference type="Ensembl" id="ENSDCDP00010025407.1"/>
    </source>
</evidence>
<dbReference type="Gene3D" id="3.40.50.720">
    <property type="entry name" value="NAD(P)-binding Rossmann-like Domain"/>
    <property type="match status" value="1"/>
</dbReference>
<dbReference type="PANTHER" id="PTHR43544">
    <property type="entry name" value="SHORT-CHAIN DEHYDROGENASE/REDUCTASE"/>
    <property type="match status" value="1"/>
</dbReference>
<dbReference type="CDD" id="cd05325">
    <property type="entry name" value="carb_red_sniffer_like_SDR_c"/>
    <property type="match status" value="1"/>
</dbReference>
<protein>
    <recommendedName>
        <fullName evidence="4">C-factor</fullName>
    </recommendedName>
</protein>
<dbReference type="GeneID" id="114793740"/>
<dbReference type="Pfam" id="PF00106">
    <property type="entry name" value="adh_short"/>
    <property type="match status" value="1"/>
</dbReference>
<accession>A0AAY4BXR7</accession>
<dbReference type="InterPro" id="IPR036291">
    <property type="entry name" value="NAD(P)-bd_dom_sf"/>
</dbReference>
<sequence>MEAKACNILITGANRGLGLEMVRQLAAKSCPGCQIFAGCRDPGAPKSQDLRELAKKHPGLIHVVQIDISDLRSITDCAKKVGPLLGKGGLNMLVNNAGVAHLVSMKDITAKDMEESFKTNLLGPMMMTKEFLPYLQVAAKACGKPGMSCSKAAVINISTVGGSMAKSHEMFDMFPVIPYRISKAGLNMLTVCNALEFKEDGILFVALHPGWVQTDMGGKNADLSAQESVQGMLRVMKSLTEKQNGAFLDYRGDVMPF</sequence>
<dbReference type="GeneTree" id="ENSGT00940000166524"/>
<evidence type="ECO:0000313" key="3">
    <source>
        <dbReference type="Proteomes" id="UP000694580"/>
    </source>
</evidence>
<dbReference type="AlphaFoldDB" id="A0AAY4BXR7"/>
<dbReference type="InterPro" id="IPR002347">
    <property type="entry name" value="SDR_fam"/>
</dbReference>
<dbReference type="InterPro" id="IPR051468">
    <property type="entry name" value="Fungal_SecMetab_SDRs"/>
</dbReference>
<dbReference type="PANTHER" id="PTHR43544:SF33">
    <property type="entry name" value="C-FACTOR"/>
    <property type="match status" value="1"/>
</dbReference>
<dbReference type="RefSeq" id="XP_028841706.1">
    <property type="nucleotide sequence ID" value="XM_028985873.1"/>
</dbReference>
<keyword evidence="3" id="KW-1185">Reference proteome</keyword>
<dbReference type="Ensembl" id="ENSDCDT00010031499.1">
    <property type="protein sequence ID" value="ENSDCDP00010025407.1"/>
    <property type="gene ID" value="ENSDCDG00010016179.1"/>
</dbReference>
<organism evidence="2 3">
    <name type="scientific">Denticeps clupeoides</name>
    <name type="common">denticle herring</name>
    <dbReference type="NCBI Taxonomy" id="299321"/>
    <lineage>
        <taxon>Eukaryota</taxon>
        <taxon>Metazoa</taxon>
        <taxon>Chordata</taxon>
        <taxon>Craniata</taxon>
        <taxon>Vertebrata</taxon>
        <taxon>Euteleostomi</taxon>
        <taxon>Actinopterygii</taxon>
        <taxon>Neopterygii</taxon>
        <taxon>Teleostei</taxon>
        <taxon>Clupei</taxon>
        <taxon>Clupeiformes</taxon>
        <taxon>Denticipitoidei</taxon>
        <taxon>Denticipitidae</taxon>
        <taxon>Denticeps</taxon>
    </lineage>
</organism>
<dbReference type="Proteomes" id="UP000694580">
    <property type="component" value="Chromosome 7"/>
</dbReference>
<dbReference type="GO" id="GO:0016491">
    <property type="term" value="F:oxidoreductase activity"/>
    <property type="evidence" value="ECO:0007669"/>
    <property type="project" value="TreeGrafter"/>
</dbReference>